<dbReference type="EMBL" id="JAUCEY010000006">
    <property type="protein sequence ID" value="MDM5450807.1"/>
    <property type="molecule type" value="Genomic_DNA"/>
</dbReference>
<proteinExistence type="predicted"/>
<feature type="compositionally biased region" description="Basic and acidic residues" evidence="2">
    <location>
        <begin position="1"/>
        <end position="12"/>
    </location>
</feature>
<feature type="coiled-coil region" evidence="1">
    <location>
        <begin position="23"/>
        <end position="50"/>
    </location>
</feature>
<gene>
    <name evidence="3" type="ORF">QUF89_00755</name>
</gene>
<evidence type="ECO:0000256" key="1">
    <source>
        <dbReference type="SAM" id="Coils"/>
    </source>
</evidence>
<organism evidence="3 4">
    <name type="scientific">Peribacillus simplex</name>
    <dbReference type="NCBI Taxonomy" id="1478"/>
    <lineage>
        <taxon>Bacteria</taxon>
        <taxon>Bacillati</taxon>
        <taxon>Bacillota</taxon>
        <taxon>Bacilli</taxon>
        <taxon>Bacillales</taxon>
        <taxon>Bacillaceae</taxon>
        <taxon>Peribacillus</taxon>
    </lineage>
</organism>
<evidence type="ECO:0000256" key="2">
    <source>
        <dbReference type="SAM" id="MobiDB-lite"/>
    </source>
</evidence>
<sequence length="57" mass="6830">MKMEKKVYKMQEKTNSGRPQERELSLEEKFARLEAQNRFLQAENELLKTLDLLEGRC</sequence>
<accession>A0AAW7IKR1</accession>
<reference evidence="3" key="1">
    <citation type="submission" date="2023-06" db="EMBL/GenBank/DDBJ databases">
        <title>Comparative genomics of Bacillaceae isolates and their secondary metabolite potential.</title>
        <authorList>
            <person name="Song L."/>
            <person name="Nielsen L.J."/>
            <person name="Mohite O."/>
            <person name="Xu X."/>
            <person name="Weber T."/>
            <person name="Kovacs A.T."/>
        </authorList>
    </citation>
    <scope>NUCLEOTIDE SEQUENCE</scope>
    <source>
        <strain evidence="3">D8_B_37</strain>
    </source>
</reference>
<name>A0AAW7IKR1_9BACI</name>
<keyword evidence="1" id="KW-0175">Coiled coil</keyword>
<comment type="caution">
    <text evidence="3">The sequence shown here is derived from an EMBL/GenBank/DDBJ whole genome shotgun (WGS) entry which is preliminary data.</text>
</comment>
<dbReference type="Proteomes" id="UP001234602">
    <property type="component" value="Unassembled WGS sequence"/>
</dbReference>
<feature type="region of interest" description="Disordered" evidence="2">
    <location>
        <begin position="1"/>
        <end position="23"/>
    </location>
</feature>
<dbReference type="AlphaFoldDB" id="A0AAW7IKR1"/>
<evidence type="ECO:0000313" key="4">
    <source>
        <dbReference type="Proteomes" id="UP001234602"/>
    </source>
</evidence>
<protein>
    <recommendedName>
        <fullName evidence="5">Transposase</fullName>
    </recommendedName>
</protein>
<evidence type="ECO:0000313" key="3">
    <source>
        <dbReference type="EMBL" id="MDM5450807.1"/>
    </source>
</evidence>
<evidence type="ECO:0008006" key="5">
    <source>
        <dbReference type="Google" id="ProtNLM"/>
    </source>
</evidence>